<dbReference type="Proteomes" id="UP000188320">
    <property type="component" value="Unassembled WGS sequence"/>
</dbReference>
<keyword evidence="2" id="KW-1185">Reference proteome</keyword>
<evidence type="ECO:0000313" key="1">
    <source>
        <dbReference type="EMBL" id="OMH84251.1"/>
    </source>
</evidence>
<name>A0A1R1PTH2_ZANCU</name>
<protein>
    <submittedName>
        <fullName evidence="1">Uncharacterized protein</fullName>
    </submittedName>
</protein>
<evidence type="ECO:0000313" key="2">
    <source>
        <dbReference type="Proteomes" id="UP000188320"/>
    </source>
</evidence>
<accession>A0A1R1PTH2</accession>
<proteinExistence type="predicted"/>
<organism evidence="1 2">
    <name type="scientific">Zancudomyces culisetae</name>
    <name type="common">Gut fungus</name>
    <name type="synonym">Smittium culisetae</name>
    <dbReference type="NCBI Taxonomy" id="1213189"/>
    <lineage>
        <taxon>Eukaryota</taxon>
        <taxon>Fungi</taxon>
        <taxon>Fungi incertae sedis</taxon>
        <taxon>Zoopagomycota</taxon>
        <taxon>Kickxellomycotina</taxon>
        <taxon>Harpellomycetes</taxon>
        <taxon>Harpellales</taxon>
        <taxon>Legeriomycetaceae</taxon>
        <taxon>Zancudomyces</taxon>
    </lineage>
</organism>
<reference evidence="2" key="1">
    <citation type="submission" date="2017-01" db="EMBL/GenBank/DDBJ databases">
        <authorList>
            <person name="Wang Y."/>
            <person name="White M."/>
            <person name="Kvist S."/>
            <person name="Moncalvo J.-M."/>
        </authorList>
    </citation>
    <scope>NUCLEOTIDE SEQUENCE [LARGE SCALE GENOMIC DNA]</scope>
    <source>
        <strain evidence="2">COL-18-3</strain>
    </source>
</reference>
<comment type="caution">
    <text evidence="1">The sequence shown here is derived from an EMBL/GenBank/DDBJ whole genome shotgun (WGS) entry which is preliminary data.</text>
</comment>
<dbReference type="EMBL" id="LSSK01000228">
    <property type="protein sequence ID" value="OMH84251.1"/>
    <property type="molecule type" value="Genomic_DNA"/>
</dbReference>
<sequence>MLHTCFYFSTVPPKKYLFFVPSPPLSTENAQHLQSRNDCCCRNGKKIHLFVSASNARQNIFDAVHVSFFIFYY</sequence>
<gene>
    <name evidence="1" type="ORF">AX774_g2232</name>
</gene>
<dbReference type="AlphaFoldDB" id="A0A1R1PTH2"/>